<comment type="caution">
    <text evidence="1">The sequence shown here is derived from an EMBL/GenBank/DDBJ whole genome shotgun (WGS) entry which is preliminary data.</text>
</comment>
<sequence>IIHENAITFFFFENTYFTLSPSSYSSIHNILIAINTPTTLNNQFEALNAPKIDLHSFFSILMNQKQHLFTFFPYSSKKTQDFDSKIFMVHSAIEAYDSRYVHPDDFRVNRLAVDDLHGSLLVNAETTYTEVVHQTTSTKVTSLDSILYGRRPRHKTSRKSSGRLLGNLLVHYILEDFREDFP</sequence>
<gene>
    <name evidence="1" type="primary">A06g506920.1_BraROA</name>
    <name evidence="1" type="ORF">IGI04_023764</name>
</gene>
<proteinExistence type="predicted"/>
<evidence type="ECO:0000313" key="1">
    <source>
        <dbReference type="EMBL" id="KAG5393801.1"/>
    </source>
</evidence>
<reference evidence="1 2" key="1">
    <citation type="submission" date="2021-03" db="EMBL/GenBank/DDBJ databases">
        <authorList>
            <person name="King G.J."/>
            <person name="Bancroft I."/>
            <person name="Baten A."/>
            <person name="Bloomfield J."/>
            <person name="Borpatragohain P."/>
            <person name="He Z."/>
            <person name="Irish N."/>
            <person name="Irwin J."/>
            <person name="Liu K."/>
            <person name="Mauleon R.P."/>
            <person name="Moore J."/>
            <person name="Morris R."/>
            <person name="Ostergaard L."/>
            <person name="Wang B."/>
            <person name="Wells R."/>
        </authorList>
    </citation>
    <scope>NUCLEOTIDE SEQUENCE [LARGE SCALE GENOMIC DNA]</scope>
    <source>
        <strain evidence="1">R-o-18</strain>
        <tissue evidence="1">Leaf</tissue>
    </source>
</reference>
<organism evidence="1 2">
    <name type="scientific">Brassica rapa subsp. trilocularis</name>
    <dbReference type="NCBI Taxonomy" id="1813537"/>
    <lineage>
        <taxon>Eukaryota</taxon>
        <taxon>Viridiplantae</taxon>
        <taxon>Streptophyta</taxon>
        <taxon>Embryophyta</taxon>
        <taxon>Tracheophyta</taxon>
        <taxon>Spermatophyta</taxon>
        <taxon>Magnoliopsida</taxon>
        <taxon>eudicotyledons</taxon>
        <taxon>Gunneridae</taxon>
        <taxon>Pentapetalae</taxon>
        <taxon>rosids</taxon>
        <taxon>malvids</taxon>
        <taxon>Brassicales</taxon>
        <taxon>Brassicaceae</taxon>
        <taxon>Brassiceae</taxon>
        <taxon>Brassica</taxon>
    </lineage>
</organism>
<accession>A0ABQ7M8Z1</accession>
<feature type="non-terminal residue" evidence="1">
    <location>
        <position position="1"/>
    </location>
</feature>
<protein>
    <recommendedName>
        <fullName evidence="3">FAS1 domain-containing protein</fullName>
    </recommendedName>
</protein>
<keyword evidence="2" id="KW-1185">Reference proteome</keyword>
<dbReference type="Proteomes" id="UP000823674">
    <property type="component" value="Chromosome A06"/>
</dbReference>
<evidence type="ECO:0000313" key="2">
    <source>
        <dbReference type="Proteomes" id="UP000823674"/>
    </source>
</evidence>
<dbReference type="EMBL" id="JADBGQ010000006">
    <property type="protein sequence ID" value="KAG5393801.1"/>
    <property type="molecule type" value="Genomic_DNA"/>
</dbReference>
<name>A0ABQ7M8Z1_BRACM</name>
<evidence type="ECO:0008006" key="3">
    <source>
        <dbReference type="Google" id="ProtNLM"/>
    </source>
</evidence>